<dbReference type="Gene3D" id="3.40.50.300">
    <property type="entry name" value="P-loop containing nucleotide triphosphate hydrolases"/>
    <property type="match status" value="1"/>
</dbReference>
<sequence length="171" mass="18500">MIHVYHGDGKGKTTAAMGLALRMLAAGRRVVVVQFLKDGESGEVRLLAEHFGVPVFAGKVSDKFTWSMTSEELAATRELHDGNLASALAELEGAQEGLLVLDEALDALSKGLVDEALVDRALDMSARGVEVALTGRAPSRKIVEKANYITEMRCEKHPYEQGICAREGVEY</sequence>
<keyword evidence="1" id="KW-0808">Transferase</keyword>
<gene>
    <name evidence="1" type="primary">cobO</name>
    <name evidence="1" type="ORF">ERS852381_01137</name>
</gene>
<dbReference type="InterPro" id="IPR027417">
    <property type="entry name" value="P-loop_NTPase"/>
</dbReference>
<dbReference type="RefSeq" id="WP_055286484.1">
    <property type="nucleotide sequence ID" value="NZ_CYYP01000008.1"/>
</dbReference>
<dbReference type="AlphaFoldDB" id="A0A174CTV4"/>
<dbReference type="PIRSF" id="PIRSF015617">
    <property type="entry name" value="Adensltrnsf_CobA"/>
    <property type="match status" value="1"/>
</dbReference>
<dbReference type="InterPro" id="IPR003724">
    <property type="entry name" value="CblAdoTrfase_CobA"/>
</dbReference>
<dbReference type="PANTHER" id="PTHR46638:SF1">
    <property type="entry name" value="CORRINOID ADENOSYLTRANSFERASE"/>
    <property type="match status" value="1"/>
</dbReference>
<dbReference type="EC" id="2.5.1.17" evidence="1"/>
<protein>
    <submittedName>
        <fullName evidence="1">Cob(I)yrinic acid a,c-diamide adenosyltransferase</fullName>
        <ecNumber evidence="1">2.5.1.17</ecNumber>
    </submittedName>
</protein>
<dbReference type="GO" id="GO:0008817">
    <property type="term" value="F:corrinoid adenosyltransferase activity"/>
    <property type="evidence" value="ECO:0007669"/>
    <property type="project" value="UniProtKB-EC"/>
</dbReference>
<proteinExistence type="predicted"/>
<accession>A0A174CTV4</accession>
<dbReference type="GO" id="GO:0009236">
    <property type="term" value="P:cobalamin biosynthetic process"/>
    <property type="evidence" value="ECO:0007669"/>
    <property type="project" value="InterPro"/>
</dbReference>
<reference evidence="1 2" key="1">
    <citation type="submission" date="2015-09" db="EMBL/GenBank/DDBJ databases">
        <authorList>
            <consortium name="Pathogen Informatics"/>
        </authorList>
    </citation>
    <scope>NUCLEOTIDE SEQUENCE [LARGE SCALE GENOMIC DNA]</scope>
    <source>
        <strain evidence="1 2">2789STDY5608823</strain>
    </source>
</reference>
<dbReference type="SUPFAM" id="SSF52540">
    <property type="entry name" value="P-loop containing nucleoside triphosphate hydrolases"/>
    <property type="match status" value="1"/>
</dbReference>
<name>A0A174CTV4_9ACTN</name>
<organism evidence="1 2">
    <name type="scientific">Collinsella aerofaciens</name>
    <dbReference type="NCBI Taxonomy" id="74426"/>
    <lineage>
        <taxon>Bacteria</taxon>
        <taxon>Bacillati</taxon>
        <taxon>Actinomycetota</taxon>
        <taxon>Coriobacteriia</taxon>
        <taxon>Coriobacteriales</taxon>
        <taxon>Coriobacteriaceae</taxon>
        <taxon>Collinsella</taxon>
    </lineage>
</organism>
<dbReference type="Proteomes" id="UP000095468">
    <property type="component" value="Unassembled WGS sequence"/>
</dbReference>
<evidence type="ECO:0000313" key="1">
    <source>
        <dbReference type="EMBL" id="CUO15036.1"/>
    </source>
</evidence>
<dbReference type="Pfam" id="PF02572">
    <property type="entry name" value="CobA_CobO_BtuR"/>
    <property type="match status" value="1"/>
</dbReference>
<dbReference type="PANTHER" id="PTHR46638">
    <property type="entry name" value="CORRINOID ADENOSYLTRANSFERASE"/>
    <property type="match status" value="1"/>
</dbReference>
<dbReference type="EMBL" id="CYYP01000008">
    <property type="protein sequence ID" value="CUO15036.1"/>
    <property type="molecule type" value="Genomic_DNA"/>
</dbReference>
<dbReference type="GO" id="GO:0005524">
    <property type="term" value="F:ATP binding"/>
    <property type="evidence" value="ECO:0007669"/>
    <property type="project" value="InterPro"/>
</dbReference>
<evidence type="ECO:0000313" key="2">
    <source>
        <dbReference type="Proteomes" id="UP000095468"/>
    </source>
</evidence>